<organism evidence="7 8">
    <name type="scientific">Nocardioides aromaticivorans</name>
    <dbReference type="NCBI Taxonomy" id="200618"/>
    <lineage>
        <taxon>Bacteria</taxon>
        <taxon>Bacillati</taxon>
        <taxon>Actinomycetota</taxon>
        <taxon>Actinomycetes</taxon>
        <taxon>Propionibacteriales</taxon>
        <taxon>Nocardioidaceae</taxon>
        <taxon>Nocardioides</taxon>
    </lineage>
</organism>
<dbReference type="PANTHER" id="PTHR43370">
    <property type="entry name" value="SUGAR ABC TRANSPORTER INTEGRAL MEMBRANE PROTEIN-RELATED"/>
    <property type="match status" value="1"/>
</dbReference>
<keyword evidence="4 6" id="KW-1133">Transmembrane helix</keyword>
<reference evidence="7 8" key="1">
    <citation type="submission" date="2017-06" db="EMBL/GenBank/DDBJ databases">
        <title>Complete Genome Sequence of the Soil Carbazole-Degrading Bacterium Nocardioides aromaticivorans IC177.</title>
        <authorList>
            <person name="Vejarano F."/>
            <person name="Suzuki-Minakuchi C."/>
            <person name="Ohtsubo Y."/>
            <person name="Tsuda M."/>
            <person name="Okada K."/>
            <person name="Nojiri H."/>
        </authorList>
    </citation>
    <scope>NUCLEOTIDE SEQUENCE [LARGE SCALE GENOMIC DNA]</scope>
    <source>
        <strain evidence="7 8">IC177</strain>
    </source>
</reference>
<dbReference type="InterPro" id="IPR001851">
    <property type="entry name" value="ABC_transp_permease"/>
</dbReference>
<name>A0ABX7PNQ9_9ACTN</name>
<dbReference type="Pfam" id="PF02653">
    <property type="entry name" value="BPD_transp_2"/>
    <property type="match status" value="1"/>
</dbReference>
<dbReference type="CDD" id="cd06580">
    <property type="entry name" value="TM_PBP1_transp_TpRbsC_like"/>
    <property type="match status" value="1"/>
</dbReference>
<feature type="transmembrane region" description="Helical" evidence="6">
    <location>
        <begin position="142"/>
        <end position="159"/>
    </location>
</feature>
<feature type="transmembrane region" description="Helical" evidence="6">
    <location>
        <begin position="60"/>
        <end position="86"/>
    </location>
</feature>
<evidence type="ECO:0000256" key="6">
    <source>
        <dbReference type="SAM" id="Phobius"/>
    </source>
</evidence>
<feature type="transmembrane region" description="Helical" evidence="6">
    <location>
        <begin position="191"/>
        <end position="210"/>
    </location>
</feature>
<dbReference type="PANTHER" id="PTHR43370:SF1">
    <property type="entry name" value="GUANOSINE ABC TRANSPORTER PERMEASE PROTEIN NUPQ"/>
    <property type="match status" value="1"/>
</dbReference>
<evidence type="ECO:0000256" key="2">
    <source>
        <dbReference type="ARBA" id="ARBA00022475"/>
    </source>
</evidence>
<dbReference type="RefSeq" id="WP_207006303.1">
    <property type="nucleotide sequence ID" value="NZ_CP022295.1"/>
</dbReference>
<evidence type="ECO:0000256" key="4">
    <source>
        <dbReference type="ARBA" id="ARBA00022989"/>
    </source>
</evidence>
<evidence type="ECO:0000256" key="5">
    <source>
        <dbReference type="ARBA" id="ARBA00023136"/>
    </source>
</evidence>
<proteinExistence type="predicted"/>
<keyword evidence="8" id="KW-1185">Reference proteome</keyword>
<comment type="subcellular location">
    <subcellularLocation>
        <location evidence="1">Cell membrane</location>
        <topology evidence="1">Multi-pass membrane protein</topology>
    </subcellularLocation>
</comment>
<feature type="transmembrane region" description="Helical" evidence="6">
    <location>
        <begin position="216"/>
        <end position="235"/>
    </location>
</feature>
<feature type="transmembrane region" description="Helical" evidence="6">
    <location>
        <begin position="93"/>
        <end position="111"/>
    </location>
</feature>
<evidence type="ECO:0000313" key="8">
    <source>
        <dbReference type="Proteomes" id="UP000662818"/>
    </source>
</evidence>
<feature type="transmembrane region" description="Helical" evidence="6">
    <location>
        <begin position="268"/>
        <end position="287"/>
    </location>
</feature>
<dbReference type="Proteomes" id="UP000662818">
    <property type="component" value="Chromosome"/>
</dbReference>
<evidence type="ECO:0000256" key="3">
    <source>
        <dbReference type="ARBA" id="ARBA00022692"/>
    </source>
</evidence>
<feature type="transmembrane region" description="Helical" evidence="6">
    <location>
        <begin position="242"/>
        <end position="262"/>
    </location>
</feature>
<evidence type="ECO:0000256" key="1">
    <source>
        <dbReference type="ARBA" id="ARBA00004651"/>
    </source>
</evidence>
<dbReference type="EMBL" id="CP022295">
    <property type="protein sequence ID" value="QSR27278.1"/>
    <property type="molecule type" value="Genomic_DNA"/>
</dbReference>
<evidence type="ECO:0000313" key="7">
    <source>
        <dbReference type="EMBL" id="QSR27278.1"/>
    </source>
</evidence>
<accession>A0ABX7PNQ9</accession>
<keyword evidence="5 6" id="KW-0472">Membrane</keyword>
<protein>
    <submittedName>
        <fullName evidence="7">ABC transporter permease</fullName>
    </submittedName>
</protein>
<sequence>MSAVPELIDGGVRLAVPLLLASSGELVSERAGVLNLSVEGMMLTGAFAGAVGTAQTGDPLVGVVCALVAAVLVAALQALLSVTLLADQIVTGIAVNALALGLTTYGARLFFTTGRDVTGFDEIALPGLSRIPVVGPALFEQSGLAFVGLALAGCLALLFSRRTGIGLALTAIGEDAVSADRAGLPVRTARFGAVLLTGFMSGLAGAQLALADIHAFTDNITAGTGYLAVVAVIAGQWRPWPTALACGFFGIAQALQFAAPTLGVEVPSSLLIMLPYLLALAAVSGFARASRSPSGLTVPFVREARA</sequence>
<keyword evidence="3 6" id="KW-0812">Transmembrane</keyword>
<keyword evidence="2" id="KW-1003">Cell membrane</keyword>
<gene>
    <name evidence="7" type="ORF">CFH99_16785</name>
</gene>